<feature type="transmembrane region" description="Helical" evidence="7">
    <location>
        <begin position="169"/>
        <end position="192"/>
    </location>
</feature>
<comment type="caution">
    <text evidence="8">The sequence shown here is derived from an EMBL/GenBank/DDBJ whole genome shotgun (WGS) entry which is preliminary data.</text>
</comment>
<evidence type="ECO:0000256" key="4">
    <source>
        <dbReference type="ARBA" id="ARBA00022989"/>
    </source>
</evidence>
<feature type="transmembrane region" description="Helical" evidence="7">
    <location>
        <begin position="49"/>
        <end position="69"/>
    </location>
</feature>
<dbReference type="Gene3D" id="1.20.1250.20">
    <property type="entry name" value="MFS general substrate transporter like domains"/>
    <property type="match status" value="1"/>
</dbReference>
<dbReference type="InterPro" id="IPR036259">
    <property type="entry name" value="MFS_trans_sf"/>
</dbReference>
<keyword evidence="3 7" id="KW-0812">Transmembrane</keyword>
<dbReference type="InterPro" id="IPR044770">
    <property type="entry name" value="MFS_spinster-like"/>
</dbReference>
<accession>A0A8X8VYV0</accession>
<sequence>MWLELMGFSHKKTATILTLFNVAGSLGGLFGGKMGDTLAKPLPNAGRIMLSQISSGSAIPLAAILLLGLPDDPSSAAMHGFVFFVTGFFISWNAPATNNPIFAEIVPERARTNIYALDRSFESILASFAPPVVGILAQNVYGYKPVPAGAVDSKAIETDRENAASLGKALYTAISIPMAICCAFYSFLYCTYPRDRDRARMEALIESEMMDIEAENAGLVEERPQLRVVENDSVEERSVIDVDYEGGSSVEFDENDEQRLLSRELALSDSSTVVFKR</sequence>
<proteinExistence type="inferred from homology"/>
<evidence type="ECO:0008006" key="10">
    <source>
        <dbReference type="Google" id="ProtNLM"/>
    </source>
</evidence>
<dbReference type="PANTHER" id="PTHR23505:SF52">
    <property type="entry name" value="MAJOR FACILITATOR SUPERFAMILY PROTEIN"/>
    <property type="match status" value="1"/>
</dbReference>
<keyword evidence="4 7" id="KW-1133">Transmembrane helix</keyword>
<protein>
    <recommendedName>
        <fullName evidence="10">Major facilitator superfamily (MFS) profile domain-containing protein</fullName>
    </recommendedName>
</protein>
<organism evidence="8">
    <name type="scientific">Salvia splendens</name>
    <name type="common">Scarlet sage</name>
    <dbReference type="NCBI Taxonomy" id="180675"/>
    <lineage>
        <taxon>Eukaryota</taxon>
        <taxon>Viridiplantae</taxon>
        <taxon>Streptophyta</taxon>
        <taxon>Embryophyta</taxon>
        <taxon>Tracheophyta</taxon>
        <taxon>Spermatophyta</taxon>
        <taxon>Magnoliopsida</taxon>
        <taxon>eudicotyledons</taxon>
        <taxon>Gunneridae</taxon>
        <taxon>Pentapetalae</taxon>
        <taxon>asterids</taxon>
        <taxon>lamiids</taxon>
        <taxon>Lamiales</taxon>
        <taxon>Lamiaceae</taxon>
        <taxon>Nepetoideae</taxon>
        <taxon>Mentheae</taxon>
        <taxon>Salviinae</taxon>
        <taxon>Salvia</taxon>
        <taxon>Salvia subgen. Calosphace</taxon>
        <taxon>core Calosphace</taxon>
    </lineage>
</organism>
<comment type="subcellular location">
    <subcellularLocation>
        <location evidence="1">Membrane</location>
        <topology evidence="1">Multi-pass membrane protein</topology>
    </subcellularLocation>
</comment>
<dbReference type="Proteomes" id="UP000298416">
    <property type="component" value="Unassembled WGS sequence"/>
</dbReference>
<reference evidence="8" key="1">
    <citation type="submission" date="2018-01" db="EMBL/GenBank/DDBJ databases">
        <authorList>
            <person name="Mao J.F."/>
        </authorList>
    </citation>
    <scope>NUCLEOTIDE SEQUENCE</scope>
    <source>
        <strain evidence="8">Huo1</strain>
        <tissue evidence="8">Leaf</tissue>
    </source>
</reference>
<keyword evidence="5 7" id="KW-0472">Membrane</keyword>
<evidence type="ECO:0000313" key="8">
    <source>
        <dbReference type="EMBL" id="KAG6384893.1"/>
    </source>
</evidence>
<dbReference type="EMBL" id="PNBA02000022">
    <property type="protein sequence ID" value="KAG6384893.1"/>
    <property type="molecule type" value="Genomic_DNA"/>
</dbReference>
<evidence type="ECO:0000313" key="9">
    <source>
        <dbReference type="Proteomes" id="UP000298416"/>
    </source>
</evidence>
<gene>
    <name evidence="8" type="ORF">SASPL_153715</name>
</gene>
<keyword evidence="9" id="KW-1185">Reference proteome</keyword>
<evidence type="ECO:0000256" key="3">
    <source>
        <dbReference type="ARBA" id="ARBA00022692"/>
    </source>
</evidence>
<feature type="transmembrane region" description="Helical" evidence="7">
    <location>
        <begin position="76"/>
        <end position="94"/>
    </location>
</feature>
<reference evidence="8" key="2">
    <citation type="submission" date="2020-08" db="EMBL/GenBank/DDBJ databases">
        <title>Plant Genome Project.</title>
        <authorList>
            <person name="Zhang R.-G."/>
        </authorList>
    </citation>
    <scope>NUCLEOTIDE SEQUENCE</scope>
    <source>
        <strain evidence="8">Huo1</strain>
        <tissue evidence="8">Leaf</tissue>
    </source>
</reference>
<evidence type="ECO:0000256" key="1">
    <source>
        <dbReference type="ARBA" id="ARBA00004141"/>
    </source>
</evidence>
<dbReference type="AlphaFoldDB" id="A0A8X8VYV0"/>
<keyword evidence="2" id="KW-0813">Transport</keyword>
<dbReference type="PANTHER" id="PTHR23505">
    <property type="entry name" value="SPINSTER"/>
    <property type="match status" value="1"/>
</dbReference>
<evidence type="ECO:0000256" key="5">
    <source>
        <dbReference type="ARBA" id="ARBA00023136"/>
    </source>
</evidence>
<name>A0A8X8VYV0_SALSN</name>
<dbReference type="SUPFAM" id="SSF103473">
    <property type="entry name" value="MFS general substrate transporter"/>
    <property type="match status" value="1"/>
</dbReference>
<evidence type="ECO:0000256" key="7">
    <source>
        <dbReference type="SAM" id="Phobius"/>
    </source>
</evidence>
<comment type="similarity">
    <text evidence="6">Belongs to the major facilitator superfamily. Phosphate:H(+) symporter (TC 2.A.1.9) family.</text>
</comment>
<evidence type="ECO:0000256" key="2">
    <source>
        <dbReference type="ARBA" id="ARBA00022448"/>
    </source>
</evidence>
<evidence type="ECO:0000256" key="6">
    <source>
        <dbReference type="ARBA" id="ARBA00044504"/>
    </source>
</evidence>
<dbReference type="GO" id="GO:0016020">
    <property type="term" value="C:membrane"/>
    <property type="evidence" value="ECO:0007669"/>
    <property type="project" value="UniProtKB-SubCell"/>
</dbReference>